<dbReference type="GO" id="GO:0030424">
    <property type="term" value="C:axon"/>
    <property type="evidence" value="ECO:0007669"/>
    <property type="project" value="TreeGrafter"/>
</dbReference>
<evidence type="ECO:0000313" key="10">
    <source>
        <dbReference type="Proteomes" id="UP001497623"/>
    </source>
</evidence>
<evidence type="ECO:0000256" key="5">
    <source>
        <dbReference type="ARBA" id="ARBA00023157"/>
    </source>
</evidence>
<gene>
    <name evidence="9" type="ORF">MNOR_LOCUS5073</name>
</gene>
<evidence type="ECO:0000256" key="3">
    <source>
        <dbReference type="ARBA" id="ARBA00022737"/>
    </source>
</evidence>
<reference evidence="9 10" key="1">
    <citation type="submission" date="2024-05" db="EMBL/GenBank/DDBJ databases">
        <authorList>
            <person name="Wallberg A."/>
        </authorList>
    </citation>
    <scope>NUCLEOTIDE SEQUENCE [LARGE SCALE GENOMIC DNA]</scope>
</reference>
<feature type="domain" description="Ig-like" evidence="8">
    <location>
        <begin position="170"/>
        <end position="245"/>
    </location>
</feature>
<dbReference type="Pfam" id="PF13927">
    <property type="entry name" value="Ig_3"/>
    <property type="match status" value="2"/>
</dbReference>
<feature type="domain" description="Ig-like" evidence="8">
    <location>
        <begin position="410"/>
        <end position="488"/>
    </location>
</feature>
<evidence type="ECO:0000256" key="4">
    <source>
        <dbReference type="ARBA" id="ARBA00023136"/>
    </source>
</evidence>
<dbReference type="AlphaFoldDB" id="A0AAV2PXK4"/>
<dbReference type="EMBL" id="CAXKWB010001910">
    <property type="protein sequence ID" value="CAL4065784.1"/>
    <property type="molecule type" value="Genomic_DNA"/>
</dbReference>
<dbReference type="CDD" id="cd00096">
    <property type="entry name" value="Ig"/>
    <property type="match status" value="1"/>
</dbReference>
<dbReference type="FunFam" id="2.60.40.10:FF:000005">
    <property type="entry name" value="Neuronal cell adhesion molecule"/>
    <property type="match status" value="1"/>
</dbReference>
<organism evidence="9 10">
    <name type="scientific">Meganyctiphanes norvegica</name>
    <name type="common">Northern krill</name>
    <name type="synonym">Thysanopoda norvegica</name>
    <dbReference type="NCBI Taxonomy" id="48144"/>
    <lineage>
        <taxon>Eukaryota</taxon>
        <taxon>Metazoa</taxon>
        <taxon>Ecdysozoa</taxon>
        <taxon>Arthropoda</taxon>
        <taxon>Crustacea</taxon>
        <taxon>Multicrustacea</taxon>
        <taxon>Malacostraca</taxon>
        <taxon>Eumalacostraca</taxon>
        <taxon>Eucarida</taxon>
        <taxon>Euphausiacea</taxon>
        <taxon>Euphausiidae</taxon>
        <taxon>Meganyctiphanes</taxon>
    </lineage>
</organism>
<dbReference type="GO" id="GO:0070593">
    <property type="term" value="P:dendrite self-avoidance"/>
    <property type="evidence" value="ECO:0007669"/>
    <property type="project" value="TreeGrafter"/>
</dbReference>
<dbReference type="SUPFAM" id="SSF48726">
    <property type="entry name" value="Immunoglobulin"/>
    <property type="match status" value="4"/>
</dbReference>
<dbReference type="PANTHER" id="PTHR10075">
    <property type="entry name" value="BASIGIN RELATED"/>
    <property type="match status" value="1"/>
</dbReference>
<dbReference type="GO" id="GO:0005886">
    <property type="term" value="C:plasma membrane"/>
    <property type="evidence" value="ECO:0007669"/>
    <property type="project" value="UniProtKB-SubCell"/>
</dbReference>
<dbReference type="Proteomes" id="UP001497623">
    <property type="component" value="Unassembled WGS sequence"/>
</dbReference>
<keyword evidence="6" id="KW-0325">Glycoprotein</keyword>
<keyword evidence="10" id="KW-1185">Reference proteome</keyword>
<dbReference type="Pfam" id="PF07679">
    <property type="entry name" value="I-set"/>
    <property type="match status" value="1"/>
</dbReference>
<dbReference type="GO" id="GO:0007411">
    <property type="term" value="P:axon guidance"/>
    <property type="evidence" value="ECO:0007669"/>
    <property type="project" value="TreeGrafter"/>
</dbReference>
<dbReference type="FunFam" id="2.60.40.10:FF:000032">
    <property type="entry name" value="palladin isoform X1"/>
    <property type="match status" value="1"/>
</dbReference>
<comment type="caution">
    <text evidence="9">The sequence shown here is derived from an EMBL/GenBank/DDBJ whole genome shotgun (WGS) entry which is preliminary data.</text>
</comment>
<accession>A0AAV2PXK4</accession>
<sequence>MWVEGYSSPTRLLRLPLIMTFFTALTNLATARVVTPLEIEVTIPPVFEVEPPRGELLFTVNHDPMLTSDPVTIPCKADGLPHPTYSWLKDGSPLEVHTANIDDDEEHRLEMAEGEGSLTFNDPRPEDEGIYQCVAENKVGKAFSEIVSLRRAVMGNFLKSEPRVVTATLGQPLSLHCEPPEGYPRPSLHWVLQTSDGGLRSLDSERLTVDEEGTLWFSYITHEDASEDALYACAASSATSGKQMFMVEGEEGEVAFIEEPPTSVPADDYYDVNYEDDLEVTAINLPTEYRMGNWVYLNVSLEAEATTIEEEVAPTTQFVSEEDETVLKGDDVKLYCIFGGNPVPQITWWKESRSDVSEEDLSPLVEQYGKVLHLQDLEEEDMGTYFCSASNEVGDGDKVHEFNVNVEAAPEFVLAPVTMNLPEGDTAIFTCEAEGDPEPIISWYKDGKLLESHENDLEFRELSLDDKAAIACNASNTHGYVYKSVYLNVLSPDDPIKTAREPIALEPKNGLNCRPFILLTYILNDAHNPQVYWYYQMIAQLPTVREKSNYDQSNSKQLVRTLDFVDPGLFR</sequence>
<evidence type="ECO:0000259" key="8">
    <source>
        <dbReference type="PROSITE" id="PS50835"/>
    </source>
</evidence>
<dbReference type="InterPro" id="IPR013098">
    <property type="entry name" value="Ig_I-set"/>
</dbReference>
<feature type="domain" description="Ig-like" evidence="8">
    <location>
        <begin position="44"/>
        <end position="144"/>
    </location>
</feature>
<evidence type="ECO:0000256" key="1">
    <source>
        <dbReference type="ARBA" id="ARBA00004236"/>
    </source>
</evidence>
<dbReference type="SMART" id="SM00408">
    <property type="entry name" value="IGc2"/>
    <property type="match status" value="4"/>
</dbReference>
<feature type="non-terminal residue" evidence="9">
    <location>
        <position position="571"/>
    </location>
</feature>
<dbReference type="PROSITE" id="PS50835">
    <property type="entry name" value="IG_LIKE"/>
    <property type="match status" value="4"/>
</dbReference>
<protein>
    <recommendedName>
        <fullName evidence="8">Ig-like domain-containing protein</fullName>
    </recommendedName>
</protein>
<dbReference type="GO" id="GO:0007156">
    <property type="term" value="P:homophilic cell adhesion via plasma membrane adhesion molecules"/>
    <property type="evidence" value="ECO:0007669"/>
    <property type="project" value="TreeGrafter"/>
</dbReference>
<feature type="domain" description="Ig-like" evidence="8">
    <location>
        <begin position="314"/>
        <end position="405"/>
    </location>
</feature>
<dbReference type="InterPro" id="IPR003599">
    <property type="entry name" value="Ig_sub"/>
</dbReference>
<keyword evidence="5" id="KW-1015">Disulfide bond</keyword>
<name>A0AAV2PXK4_MEGNR</name>
<keyword evidence="4" id="KW-0472">Membrane</keyword>
<dbReference type="GO" id="GO:0098632">
    <property type="term" value="F:cell-cell adhesion mediator activity"/>
    <property type="evidence" value="ECO:0007669"/>
    <property type="project" value="TreeGrafter"/>
</dbReference>
<comment type="subcellular location">
    <subcellularLocation>
        <location evidence="1">Cell membrane</location>
    </subcellularLocation>
</comment>
<dbReference type="InterPro" id="IPR003598">
    <property type="entry name" value="Ig_sub2"/>
</dbReference>
<dbReference type="PANTHER" id="PTHR10075:SF100">
    <property type="entry name" value="FASCICLIN-2"/>
    <property type="match status" value="1"/>
</dbReference>
<evidence type="ECO:0000313" key="9">
    <source>
        <dbReference type="EMBL" id="CAL4065784.1"/>
    </source>
</evidence>
<dbReference type="Gene3D" id="2.60.40.10">
    <property type="entry name" value="Immunoglobulins"/>
    <property type="match status" value="4"/>
</dbReference>
<evidence type="ECO:0000256" key="6">
    <source>
        <dbReference type="ARBA" id="ARBA00023180"/>
    </source>
</evidence>
<keyword evidence="3" id="KW-0677">Repeat</keyword>
<dbReference type="SMART" id="SM00409">
    <property type="entry name" value="IG"/>
    <property type="match status" value="4"/>
</dbReference>
<keyword evidence="2" id="KW-1003">Cell membrane</keyword>
<dbReference type="InterPro" id="IPR007110">
    <property type="entry name" value="Ig-like_dom"/>
</dbReference>
<dbReference type="SMART" id="SM00406">
    <property type="entry name" value="IGv"/>
    <property type="match status" value="2"/>
</dbReference>
<evidence type="ECO:0000256" key="2">
    <source>
        <dbReference type="ARBA" id="ARBA00022475"/>
    </source>
</evidence>
<proteinExistence type="predicted"/>
<dbReference type="InterPro" id="IPR013783">
    <property type="entry name" value="Ig-like_fold"/>
</dbReference>
<dbReference type="InterPro" id="IPR013106">
    <property type="entry name" value="Ig_V-set"/>
</dbReference>
<dbReference type="InterPro" id="IPR036179">
    <property type="entry name" value="Ig-like_dom_sf"/>
</dbReference>
<evidence type="ECO:0000256" key="7">
    <source>
        <dbReference type="ARBA" id="ARBA00023319"/>
    </source>
</evidence>
<keyword evidence="7" id="KW-0393">Immunoglobulin domain</keyword>